<feature type="site" description="Transition state stabilizer" evidence="10">
    <location>
        <position position="136"/>
    </location>
</feature>
<reference evidence="15 17" key="1">
    <citation type="submission" date="2020-03" db="EMBL/GenBank/DDBJ databases">
        <title>Genomic Encyclopedia of Type Strains, Phase IV (KMG-IV): sequencing the most valuable type-strain genomes for metagenomic binning, comparative biology and taxonomic classification.</title>
        <authorList>
            <person name="Goeker M."/>
        </authorList>
    </citation>
    <scope>NUCLEOTIDE SEQUENCE [LARGE SCALE GENOMIC DNA]</scope>
    <source>
        <strain evidence="15 17">DSM 26613</strain>
    </source>
</reference>
<evidence type="ECO:0000256" key="8">
    <source>
        <dbReference type="ARBA" id="ARBA00049183"/>
    </source>
</evidence>
<dbReference type="InterPro" id="IPR007507">
    <property type="entry name" value="Glycos_transf_N"/>
</dbReference>
<gene>
    <name evidence="15" type="ORF">GGR41_001759</name>
    <name evidence="14" type="ORF">K8U84_07155</name>
</gene>
<reference evidence="14" key="2">
    <citation type="journal article" date="2021" name="PeerJ">
        <title>Extensive microbial diversity within the chicken gut microbiome revealed by metagenomics and culture.</title>
        <authorList>
            <person name="Gilroy R."/>
            <person name="Ravi A."/>
            <person name="Getino M."/>
            <person name="Pursley I."/>
            <person name="Horton D.L."/>
            <person name="Alikhan N.F."/>
            <person name="Baker D."/>
            <person name="Gharbi K."/>
            <person name="Hall N."/>
            <person name="Watson M."/>
            <person name="Adriaenssens E.M."/>
            <person name="Foster-Nyarko E."/>
            <person name="Jarju S."/>
            <person name="Secka A."/>
            <person name="Antonio M."/>
            <person name="Oren A."/>
            <person name="Chaudhuri R.R."/>
            <person name="La Ragione R."/>
            <person name="Hildebrand F."/>
            <person name="Pallen M.J."/>
        </authorList>
    </citation>
    <scope>NUCLEOTIDE SEQUENCE</scope>
    <source>
        <strain evidence="14">CHK175-13533</strain>
    </source>
</reference>
<evidence type="ECO:0000256" key="10">
    <source>
        <dbReference type="PIRSR" id="PIRSR639901-2"/>
    </source>
</evidence>
<evidence type="ECO:0000313" key="16">
    <source>
        <dbReference type="Proteomes" id="UP000700248"/>
    </source>
</evidence>
<dbReference type="InterPro" id="IPR038107">
    <property type="entry name" value="Glycos_transf_N_sf"/>
</dbReference>
<dbReference type="Proteomes" id="UP000783934">
    <property type="component" value="Unassembled WGS sequence"/>
</dbReference>
<reference evidence="14" key="3">
    <citation type="submission" date="2021-09" db="EMBL/GenBank/DDBJ databases">
        <authorList>
            <person name="Gilroy R."/>
        </authorList>
    </citation>
    <scope>NUCLEOTIDE SEQUENCE</scope>
    <source>
        <strain evidence="14">CHK175-13533</strain>
    </source>
</reference>
<evidence type="ECO:0000256" key="9">
    <source>
        <dbReference type="PIRSR" id="PIRSR639901-1"/>
    </source>
</evidence>
<dbReference type="GO" id="GO:0009244">
    <property type="term" value="P:lipopolysaccharide core region biosynthetic process"/>
    <property type="evidence" value="ECO:0007669"/>
    <property type="project" value="UniProtKB-UniRule"/>
</dbReference>
<comment type="pathway">
    <text evidence="2 11">Bacterial outer membrane biogenesis; LPS core biosynthesis.</text>
</comment>
<evidence type="ECO:0000256" key="3">
    <source>
        <dbReference type="ARBA" id="ARBA00012621"/>
    </source>
</evidence>
<keyword evidence="11" id="KW-0448">Lipopolysaccharide biosynthesis</keyword>
<evidence type="ECO:0000256" key="11">
    <source>
        <dbReference type="RuleBase" id="RU365103"/>
    </source>
</evidence>
<dbReference type="InterPro" id="IPR001296">
    <property type="entry name" value="Glyco_trans_1"/>
</dbReference>
<keyword evidence="5" id="KW-0472">Membrane</keyword>
<keyword evidence="6 11" id="KW-0808">Transferase</keyword>
<comment type="function">
    <text evidence="11">Involved in lipopolysaccharide (LPS) biosynthesis. Catalyzes the transfer of 3-deoxy-D-manno-octulosonate (Kdo) residue(s) from CMP-Kdo to lipid IV(A), the tetraacyldisaccharide-1,4'-bisphosphate precursor of lipid A.</text>
</comment>
<dbReference type="Gene3D" id="3.40.50.11720">
    <property type="entry name" value="3-Deoxy-D-manno-octulosonic-acid transferase, N-terminal domain"/>
    <property type="match status" value="1"/>
</dbReference>
<dbReference type="EC" id="2.4.99.12" evidence="3 11"/>
<evidence type="ECO:0000259" key="13">
    <source>
        <dbReference type="Pfam" id="PF04413"/>
    </source>
</evidence>
<accession>A0A9D2VGU9</accession>
<evidence type="ECO:0000256" key="4">
    <source>
        <dbReference type="ARBA" id="ARBA00019077"/>
    </source>
</evidence>
<feature type="domain" description="Glycosyl transferase family 1" evidence="12">
    <location>
        <begin position="322"/>
        <end position="418"/>
    </location>
</feature>
<keyword evidence="5" id="KW-0997">Cell inner membrane</keyword>
<dbReference type="Pfam" id="PF04413">
    <property type="entry name" value="Glycos_transf_N"/>
    <property type="match status" value="1"/>
</dbReference>
<dbReference type="Gene3D" id="3.40.50.2000">
    <property type="entry name" value="Glycogen Phosphorylase B"/>
    <property type="match status" value="1"/>
</dbReference>
<comment type="subcellular location">
    <subcellularLocation>
        <location evidence="1">Cell envelope</location>
    </subcellularLocation>
    <subcellularLocation>
        <location evidence="11">Cell membrane</location>
    </subcellularLocation>
</comment>
<evidence type="ECO:0000256" key="1">
    <source>
        <dbReference type="ARBA" id="ARBA00004196"/>
    </source>
</evidence>
<comment type="catalytic activity">
    <reaction evidence="8 11">
        <text>lipid IVA (E. coli) + CMP-3-deoxy-beta-D-manno-octulosonate = alpha-Kdo-(2-&gt;6)-lipid IVA (E. coli) + CMP + H(+)</text>
        <dbReference type="Rhea" id="RHEA:28066"/>
        <dbReference type="ChEBI" id="CHEBI:15378"/>
        <dbReference type="ChEBI" id="CHEBI:58603"/>
        <dbReference type="ChEBI" id="CHEBI:60364"/>
        <dbReference type="ChEBI" id="CHEBI:60377"/>
        <dbReference type="ChEBI" id="CHEBI:85987"/>
        <dbReference type="EC" id="2.4.99.12"/>
    </reaction>
</comment>
<keyword evidence="11" id="KW-1003">Cell membrane</keyword>
<evidence type="ECO:0000256" key="6">
    <source>
        <dbReference type="ARBA" id="ARBA00022679"/>
    </source>
</evidence>
<evidence type="ECO:0000256" key="5">
    <source>
        <dbReference type="ARBA" id="ARBA00022519"/>
    </source>
</evidence>
<dbReference type="Pfam" id="PF00534">
    <property type="entry name" value="Glycos_transf_1"/>
    <property type="match status" value="1"/>
</dbReference>
<dbReference type="AlphaFoldDB" id="A0A9D2VGU9"/>
<evidence type="ECO:0000313" key="14">
    <source>
        <dbReference type="EMBL" id="HJH24314.1"/>
    </source>
</evidence>
<evidence type="ECO:0000256" key="7">
    <source>
        <dbReference type="ARBA" id="ARBA00031445"/>
    </source>
</evidence>
<dbReference type="Proteomes" id="UP000700248">
    <property type="component" value="Unassembled WGS sequence"/>
</dbReference>
<evidence type="ECO:0000259" key="12">
    <source>
        <dbReference type="Pfam" id="PF00534"/>
    </source>
</evidence>
<dbReference type="GO" id="GO:0005886">
    <property type="term" value="C:plasma membrane"/>
    <property type="evidence" value="ECO:0007669"/>
    <property type="project" value="UniProtKB-SubCell"/>
</dbReference>
<feature type="domain" description="3-deoxy-D-manno-octulosonic-acid transferase N-terminal" evidence="13">
    <location>
        <begin position="39"/>
        <end position="215"/>
    </location>
</feature>
<keyword evidence="17" id="KW-1185">Reference proteome</keyword>
<evidence type="ECO:0000313" key="15">
    <source>
        <dbReference type="EMBL" id="NJB65510.1"/>
    </source>
</evidence>
<proteinExistence type="inferred from homology"/>
<evidence type="ECO:0000256" key="2">
    <source>
        <dbReference type="ARBA" id="ARBA00004713"/>
    </source>
</evidence>
<dbReference type="GO" id="GO:0043842">
    <property type="term" value="F:Kdo transferase activity"/>
    <property type="evidence" value="ECO:0007669"/>
    <property type="project" value="UniProtKB-EC"/>
</dbReference>
<keyword evidence="15" id="KW-0328">Glycosyltransferase</keyword>
<feature type="site" description="Transition state stabilizer" evidence="10">
    <location>
        <position position="212"/>
    </location>
</feature>
<dbReference type="RefSeq" id="WP_167661495.1">
    <property type="nucleotide sequence ID" value="NZ_BMCQ01000003.1"/>
</dbReference>
<sequence>MSRFIYTVLLRLISPILLGWMYLRARRSGGQWQVFSPLRFGYYGKTPSPTQPVIVVHAVSLGEMRAAQPLVQALLDAGHQVLLTHLTYTGYAEGQRAFNKALAEGHLQQQWLPYDFPGAARRFYAHYQPKLFIVIEREVWPNLMHQAYRADIPSFLVSARFSARSLRKSLRIGLLMRQTLGYFTAIYAQTYQDAVRLELAGGKGVRVSGNFKFDVQLSQDQVERGKQFANSLGRKIVVIASTREGEDQLFIDAMRRYIRREHSMDLDSQQRTLFYLIPRHPQRFESAAILLEAEGWNVIRRTELMTTGDCTSSSLACCKNADVVLGDSLGEMPWYYAQAQVAIIGGSFAQLGGQNFIEACALGVPVIVGPHTRNFEQAVNDALSEGAAVRVTNAEAALKQAMHLLDDSNQRQTMSDAASFWVRKHTGSVDRVMTGVKEVLKKQYVRNDHR</sequence>
<dbReference type="SUPFAM" id="SSF53756">
    <property type="entry name" value="UDP-Glycosyltransferase/glycogen phosphorylase"/>
    <property type="match status" value="1"/>
</dbReference>
<feature type="active site" description="Proton acceptor" evidence="9">
    <location>
        <position position="63"/>
    </location>
</feature>
<comment type="caution">
    <text evidence="14">The sequence shown here is derived from an EMBL/GenBank/DDBJ whole genome shotgun (WGS) entry which is preliminary data.</text>
</comment>
<name>A0A9D2VGU9_9BURK</name>
<dbReference type="GO" id="GO:0030313">
    <property type="term" value="C:cell envelope"/>
    <property type="evidence" value="ECO:0007669"/>
    <property type="project" value="UniProtKB-SubCell"/>
</dbReference>
<dbReference type="GO" id="GO:0009245">
    <property type="term" value="P:lipid A biosynthetic process"/>
    <property type="evidence" value="ECO:0007669"/>
    <property type="project" value="TreeGrafter"/>
</dbReference>
<evidence type="ECO:0000313" key="17">
    <source>
        <dbReference type="Proteomes" id="UP000783934"/>
    </source>
</evidence>
<dbReference type="PANTHER" id="PTHR42755">
    <property type="entry name" value="3-DEOXY-MANNO-OCTULOSONATE CYTIDYLYLTRANSFERASE"/>
    <property type="match status" value="1"/>
</dbReference>
<dbReference type="PANTHER" id="PTHR42755:SF1">
    <property type="entry name" value="3-DEOXY-D-MANNO-OCTULOSONIC ACID TRANSFERASE, MITOCHONDRIAL-RELATED"/>
    <property type="match status" value="1"/>
</dbReference>
<protein>
    <recommendedName>
        <fullName evidence="4 11">3-deoxy-D-manno-octulosonic acid transferase</fullName>
        <shortName evidence="11">Kdo transferase</shortName>
        <ecNumber evidence="3 11">2.4.99.12</ecNumber>
    </recommendedName>
    <alternativeName>
        <fullName evidence="7 11">Lipid IV(A) 3-deoxy-D-manno-octulosonic acid transferase</fullName>
    </alternativeName>
</protein>
<comment type="similarity">
    <text evidence="11">Belongs to the glycosyltransferase group 1 family.</text>
</comment>
<dbReference type="EMBL" id="JAATIZ010000003">
    <property type="protein sequence ID" value="NJB65510.1"/>
    <property type="molecule type" value="Genomic_DNA"/>
</dbReference>
<dbReference type="InterPro" id="IPR039901">
    <property type="entry name" value="Kdotransferase"/>
</dbReference>
<organism evidence="14 16">
    <name type="scientific">Paenalcaligenes hominis</name>
    <dbReference type="NCBI Taxonomy" id="643674"/>
    <lineage>
        <taxon>Bacteria</taxon>
        <taxon>Pseudomonadati</taxon>
        <taxon>Pseudomonadota</taxon>
        <taxon>Betaproteobacteria</taxon>
        <taxon>Burkholderiales</taxon>
        <taxon>Alcaligenaceae</taxon>
        <taxon>Paenalcaligenes</taxon>
    </lineage>
</organism>
<dbReference type="EMBL" id="DYTQ01000083">
    <property type="protein sequence ID" value="HJH24314.1"/>
    <property type="molecule type" value="Genomic_DNA"/>
</dbReference>